<dbReference type="GO" id="GO:0016787">
    <property type="term" value="F:hydrolase activity"/>
    <property type="evidence" value="ECO:0007669"/>
    <property type="project" value="UniProtKB-KW"/>
</dbReference>
<protein>
    <submittedName>
        <fullName evidence="2">Alpha/beta hydrolase</fullName>
    </submittedName>
</protein>
<accession>A0A2T4JDP1</accession>
<evidence type="ECO:0000313" key="2">
    <source>
        <dbReference type="EMBL" id="PTE16035.1"/>
    </source>
</evidence>
<reference evidence="2 3" key="1">
    <citation type="submission" date="2018-03" db="EMBL/GenBank/DDBJ databases">
        <title>Rhodobacter blasticus.</title>
        <authorList>
            <person name="Meyer T.E."/>
            <person name="Miller S."/>
            <person name="Lodha T."/>
            <person name="Gandham S."/>
            <person name="Chintalapati S."/>
            <person name="Chintalapati V.R."/>
        </authorList>
    </citation>
    <scope>NUCLEOTIDE SEQUENCE [LARGE SCALE GENOMIC DNA]</scope>
    <source>
        <strain evidence="2 3">DSM 2131</strain>
    </source>
</reference>
<dbReference type="RefSeq" id="WP_107672044.1">
    <property type="nucleotide sequence ID" value="NZ_PZKE01000002.1"/>
</dbReference>
<dbReference type="InterPro" id="IPR051044">
    <property type="entry name" value="MAG_DAG_Lipase"/>
</dbReference>
<dbReference type="EMBL" id="PZKE01000002">
    <property type="protein sequence ID" value="PTE16035.1"/>
    <property type="molecule type" value="Genomic_DNA"/>
</dbReference>
<dbReference type="Pfam" id="PF12146">
    <property type="entry name" value="Hydrolase_4"/>
    <property type="match status" value="1"/>
</dbReference>
<name>A0A2T4JDP1_FUSBL</name>
<feature type="domain" description="Serine aminopeptidase S33" evidence="1">
    <location>
        <begin position="40"/>
        <end position="291"/>
    </location>
</feature>
<evidence type="ECO:0000313" key="3">
    <source>
        <dbReference type="Proteomes" id="UP000241362"/>
    </source>
</evidence>
<organism evidence="2 3">
    <name type="scientific">Fuscovulum blasticum DSM 2131</name>
    <dbReference type="NCBI Taxonomy" id="1188250"/>
    <lineage>
        <taxon>Bacteria</taxon>
        <taxon>Pseudomonadati</taxon>
        <taxon>Pseudomonadota</taxon>
        <taxon>Alphaproteobacteria</taxon>
        <taxon>Rhodobacterales</taxon>
        <taxon>Paracoccaceae</taxon>
        <taxon>Pseudogemmobacter</taxon>
    </lineage>
</organism>
<dbReference type="PANTHER" id="PTHR11614">
    <property type="entry name" value="PHOSPHOLIPASE-RELATED"/>
    <property type="match status" value="1"/>
</dbReference>
<keyword evidence="2" id="KW-0378">Hydrolase</keyword>
<dbReference type="SUPFAM" id="SSF53474">
    <property type="entry name" value="alpha/beta-Hydrolases"/>
    <property type="match status" value="1"/>
</dbReference>
<dbReference type="InterPro" id="IPR022742">
    <property type="entry name" value="Hydrolase_4"/>
</dbReference>
<evidence type="ECO:0000259" key="1">
    <source>
        <dbReference type="Pfam" id="PF12146"/>
    </source>
</evidence>
<proteinExistence type="predicted"/>
<dbReference type="Proteomes" id="UP000241362">
    <property type="component" value="Unassembled WGS sequence"/>
</dbReference>
<sequence length="316" mass="34295">MTEAAPFFADLAEGPEGGRAVWLRTADGVRIRAGIWAGGHRGTVVLLPGRTEYIEKYGQAAADLQRRGWSTVSIDWRGQGLADHALPDRRYGHVEDFDEYQRDLDAVLALVAAEGLPQPLVMLGHSMGGCIGLRALHRCLGIRAAAFSAPMWGIALPVWERPVARLLTAVAGPLHLTHKLAPDRGPETYVTTAPFEGNLLTGDRAMWNYMRHHVEAQPDFALGGPTLGWARAALAECGALMRLPPPDVPALTVVGSKERIVTVGPIRRHMAQWPGATLDVYAGVRHEVLMEGPAVRQRFFDSACALFEAQRSAAPV</sequence>
<comment type="caution">
    <text evidence="2">The sequence shown here is derived from an EMBL/GenBank/DDBJ whole genome shotgun (WGS) entry which is preliminary data.</text>
</comment>
<dbReference type="InterPro" id="IPR029058">
    <property type="entry name" value="AB_hydrolase_fold"/>
</dbReference>
<dbReference type="Gene3D" id="3.40.50.1820">
    <property type="entry name" value="alpha/beta hydrolase"/>
    <property type="match status" value="1"/>
</dbReference>
<keyword evidence="3" id="KW-1185">Reference proteome</keyword>
<gene>
    <name evidence="2" type="ORF">C5F44_03115</name>
</gene>
<dbReference type="AlphaFoldDB" id="A0A2T4JDP1"/>